<dbReference type="Proteomes" id="UP000032180">
    <property type="component" value="Chromosome 12"/>
</dbReference>
<dbReference type="AlphaFoldDB" id="A0A0D9XWQ7"/>
<dbReference type="HOGENOM" id="CLU_2486611_0_0_1"/>
<protein>
    <submittedName>
        <fullName evidence="2">Uncharacterized protein</fullName>
    </submittedName>
</protein>
<feature type="compositionally biased region" description="Basic and acidic residues" evidence="1">
    <location>
        <begin position="1"/>
        <end position="23"/>
    </location>
</feature>
<name>A0A0D9XWQ7_9ORYZ</name>
<evidence type="ECO:0000313" key="3">
    <source>
        <dbReference type="Proteomes" id="UP000032180"/>
    </source>
</evidence>
<feature type="region of interest" description="Disordered" evidence="1">
    <location>
        <begin position="1"/>
        <end position="25"/>
    </location>
</feature>
<sequence length="87" mass="10619">MEREQQQQRQESRSHRRPWDRSPPRRCWMSRRIGRWQTGNLEMAEEEDDEQHERSDQLGRRALHHVLLGCFLLPVQSSDLRAEMMIH</sequence>
<dbReference type="Gramene" id="LPERR12G02260.1">
    <property type="protein sequence ID" value="LPERR12G02260.1"/>
    <property type="gene ID" value="LPERR12G02260"/>
</dbReference>
<reference evidence="2" key="3">
    <citation type="submission" date="2015-04" db="UniProtKB">
        <authorList>
            <consortium name="EnsemblPlants"/>
        </authorList>
    </citation>
    <scope>IDENTIFICATION</scope>
</reference>
<reference evidence="2 3" key="1">
    <citation type="submission" date="2012-08" db="EMBL/GenBank/DDBJ databases">
        <title>Oryza genome evolution.</title>
        <authorList>
            <person name="Wing R.A."/>
        </authorList>
    </citation>
    <scope>NUCLEOTIDE SEQUENCE</scope>
</reference>
<reference evidence="3" key="2">
    <citation type="submission" date="2013-12" db="EMBL/GenBank/DDBJ databases">
        <authorList>
            <person name="Yu Y."/>
            <person name="Lee S."/>
            <person name="de Baynast K."/>
            <person name="Wissotski M."/>
            <person name="Liu L."/>
            <person name="Talag J."/>
            <person name="Goicoechea J."/>
            <person name="Angelova A."/>
            <person name="Jetty R."/>
            <person name="Kudrna D."/>
            <person name="Golser W."/>
            <person name="Rivera L."/>
            <person name="Zhang J."/>
            <person name="Wing R."/>
        </authorList>
    </citation>
    <scope>NUCLEOTIDE SEQUENCE</scope>
</reference>
<evidence type="ECO:0000256" key="1">
    <source>
        <dbReference type="SAM" id="MobiDB-lite"/>
    </source>
</evidence>
<dbReference type="EnsemblPlants" id="LPERR12G02260.1">
    <property type="protein sequence ID" value="LPERR12G02260.1"/>
    <property type="gene ID" value="LPERR12G02260"/>
</dbReference>
<organism evidence="2 3">
    <name type="scientific">Leersia perrieri</name>
    <dbReference type="NCBI Taxonomy" id="77586"/>
    <lineage>
        <taxon>Eukaryota</taxon>
        <taxon>Viridiplantae</taxon>
        <taxon>Streptophyta</taxon>
        <taxon>Embryophyta</taxon>
        <taxon>Tracheophyta</taxon>
        <taxon>Spermatophyta</taxon>
        <taxon>Magnoliopsida</taxon>
        <taxon>Liliopsida</taxon>
        <taxon>Poales</taxon>
        <taxon>Poaceae</taxon>
        <taxon>BOP clade</taxon>
        <taxon>Oryzoideae</taxon>
        <taxon>Oryzeae</taxon>
        <taxon>Oryzinae</taxon>
        <taxon>Leersia</taxon>
    </lineage>
</organism>
<evidence type="ECO:0000313" key="2">
    <source>
        <dbReference type="EnsemblPlants" id="LPERR12G02260.1"/>
    </source>
</evidence>
<proteinExistence type="predicted"/>
<accession>A0A0D9XWQ7</accession>
<keyword evidence="3" id="KW-1185">Reference proteome</keyword>